<feature type="signal peptide" evidence="1">
    <location>
        <begin position="1"/>
        <end position="19"/>
    </location>
</feature>
<proteinExistence type="predicted"/>
<dbReference type="EMBL" id="WWBZ02000016">
    <property type="protein sequence ID" value="KAF4308872.1"/>
    <property type="molecule type" value="Genomic_DNA"/>
</dbReference>
<organism evidence="3 4">
    <name type="scientific">Botryosphaeria dothidea</name>
    <dbReference type="NCBI Taxonomy" id="55169"/>
    <lineage>
        <taxon>Eukaryota</taxon>
        <taxon>Fungi</taxon>
        <taxon>Dikarya</taxon>
        <taxon>Ascomycota</taxon>
        <taxon>Pezizomycotina</taxon>
        <taxon>Dothideomycetes</taxon>
        <taxon>Dothideomycetes incertae sedis</taxon>
        <taxon>Botryosphaeriales</taxon>
        <taxon>Botryosphaeriaceae</taxon>
        <taxon>Botryosphaeria</taxon>
    </lineage>
</organism>
<sequence>MQLFLTVFLFFNILEFTYACQQWKVGFVTKENACELDAGHWRNACLDLTYDYIEYSRSNGARLGHDITGTTSCDTCDTKNPKCYCRITFWRYREWMGTTIPYLENAVWSYDKNGDVFGKIPHKNIDCD</sequence>
<accession>A0A8H4IYX3</accession>
<dbReference type="Proteomes" id="UP000572817">
    <property type="component" value="Unassembled WGS sequence"/>
</dbReference>
<evidence type="ECO:0000256" key="1">
    <source>
        <dbReference type="SAM" id="SignalP"/>
    </source>
</evidence>
<name>A0A8H4IYX3_9PEZI</name>
<gene>
    <name evidence="3" type="ORF">GTA08_BOTSDO01807</name>
</gene>
<evidence type="ECO:0000313" key="4">
    <source>
        <dbReference type="Proteomes" id="UP000572817"/>
    </source>
</evidence>
<dbReference type="Gene3D" id="3.30.70.2910">
    <property type="match status" value="1"/>
</dbReference>
<feature type="domain" description="Avirulence Effector AvrLm4-7" evidence="2">
    <location>
        <begin position="20"/>
        <end position="98"/>
    </location>
</feature>
<protein>
    <recommendedName>
        <fullName evidence="2">Avirulence Effector AvrLm4-7 domain-containing protein</fullName>
    </recommendedName>
</protein>
<keyword evidence="4" id="KW-1185">Reference proteome</keyword>
<feature type="chain" id="PRO_5034585337" description="Avirulence Effector AvrLm4-7 domain-containing protein" evidence="1">
    <location>
        <begin position="20"/>
        <end position="128"/>
    </location>
</feature>
<evidence type="ECO:0000313" key="3">
    <source>
        <dbReference type="EMBL" id="KAF4308872.1"/>
    </source>
</evidence>
<dbReference type="Pfam" id="PF18661">
    <property type="entry name" value="AvrLm4-7"/>
    <property type="match status" value="1"/>
</dbReference>
<reference evidence="3" key="1">
    <citation type="submission" date="2020-04" db="EMBL/GenBank/DDBJ databases">
        <title>Genome Assembly and Annotation of Botryosphaeria dothidea sdau 11-99, a Latent Pathogen of Apple Fruit Ring Rot in China.</title>
        <authorList>
            <person name="Yu C."/>
            <person name="Diao Y."/>
            <person name="Lu Q."/>
            <person name="Zhao J."/>
            <person name="Cui S."/>
            <person name="Peng C."/>
            <person name="He B."/>
            <person name="Liu H."/>
        </authorList>
    </citation>
    <scope>NUCLEOTIDE SEQUENCE [LARGE SCALE GENOMIC DNA]</scope>
    <source>
        <strain evidence="3">Sdau11-99</strain>
    </source>
</reference>
<dbReference type="InterPro" id="IPR040621">
    <property type="entry name" value="AvrLm4-7"/>
</dbReference>
<dbReference type="OrthoDB" id="3835194at2759"/>
<dbReference type="AlphaFoldDB" id="A0A8H4IYX3"/>
<comment type="caution">
    <text evidence="3">The sequence shown here is derived from an EMBL/GenBank/DDBJ whole genome shotgun (WGS) entry which is preliminary data.</text>
</comment>
<keyword evidence="1" id="KW-0732">Signal</keyword>
<evidence type="ECO:0000259" key="2">
    <source>
        <dbReference type="Pfam" id="PF18661"/>
    </source>
</evidence>